<evidence type="ECO:0000313" key="1">
    <source>
        <dbReference type="EMBL" id="DAA03506.1"/>
    </source>
</evidence>
<sequence length="376" mass="41321">MAIKGAAGDLALRQLEVLFKRGNKSNINWLARYDITSKSSCQRLLHHRCYGPEPSQIRCYLLPLSVSHQIGLTAAYSQAKPVLALPVDGLFSIANLIQSLTIIWHTQGNNRKVALQSGWSLGLGNCNHPNFGVTHNRSGGAMAGKPIAAEEDADEGGKYCSYIQALASTSFALSGLWVRPWPEFLCGTNDFGLVQLIDYLIESIEPWRFGAKAIALFTCMPWRAIAVDVAVANVAVAAATDVAVAGYYLEAHKAFPADSIQENDQNWDMKVLGLARIMVTCFVLGARKKADSGLKSFHLQSRVCVQQLVANCMGKFYWEICNDVRGRAPRPLKSKDLGHELARQPTHWAEFLTVNFKLKLKQNLTPLAGSVCGNFQ</sequence>
<protein>
    <submittedName>
        <fullName evidence="1">HDC00762</fullName>
    </submittedName>
</protein>
<dbReference type="AlphaFoldDB" id="Q6IHV9"/>
<name>Q6IHV9_DROME</name>
<accession>Q6IHV9</accession>
<organism evidence="1">
    <name type="scientific">Drosophila melanogaster</name>
    <name type="common">Fruit fly</name>
    <dbReference type="NCBI Taxonomy" id="7227"/>
    <lineage>
        <taxon>Eukaryota</taxon>
        <taxon>Metazoa</taxon>
        <taxon>Ecdysozoa</taxon>
        <taxon>Arthropoda</taxon>
        <taxon>Hexapoda</taxon>
        <taxon>Insecta</taxon>
        <taxon>Pterygota</taxon>
        <taxon>Neoptera</taxon>
        <taxon>Endopterygota</taxon>
        <taxon>Diptera</taxon>
        <taxon>Brachycera</taxon>
        <taxon>Muscomorpha</taxon>
        <taxon>Ephydroidea</taxon>
        <taxon>Drosophilidae</taxon>
        <taxon>Drosophila</taxon>
        <taxon>Sophophora</taxon>
    </lineage>
</organism>
<gene>
    <name evidence="1" type="ORF">HDC00762</name>
</gene>
<dbReference type="EMBL" id="BK003307">
    <property type="protein sequence ID" value="DAA03506.1"/>
    <property type="molecule type" value="Genomic_DNA"/>
</dbReference>
<proteinExistence type="predicted"/>
<reference evidence="1" key="1">
    <citation type="journal article" date="2003" name="Genome Biol.">
        <title>An integrated gene annotation and transcriptional profiling approach towards the full gene content of the Drosophila genome.</title>
        <authorList>
            <person name="Hild M."/>
            <person name="Beckmann B."/>
            <person name="Haas S.A."/>
            <person name="Koch B."/>
            <person name="Solovyev V."/>
            <person name="Busold C."/>
            <person name="Fellenberg K."/>
            <person name="Boutros M."/>
            <person name="Vingron M."/>
            <person name="Sauer F."/>
            <person name="Hoheisel J.D."/>
            <person name="Paro R."/>
        </authorList>
    </citation>
    <scope>NUCLEOTIDE SEQUENCE</scope>
</reference>